<evidence type="ECO:0000256" key="7">
    <source>
        <dbReference type="RuleBase" id="RU367016"/>
    </source>
</evidence>
<keyword evidence="4 7" id="KW-0812">Transmembrane</keyword>
<evidence type="ECO:0000256" key="3">
    <source>
        <dbReference type="ARBA" id="ARBA00022475"/>
    </source>
</evidence>
<comment type="subcellular location">
    <subcellularLocation>
        <location evidence="1 7">Cell membrane</location>
        <topology evidence="1 7">Multi-pass membrane protein</topology>
    </subcellularLocation>
</comment>
<dbReference type="InterPro" id="IPR032816">
    <property type="entry name" value="VTT_dom"/>
</dbReference>
<name>A0A1G2UQP0_9BACT</name>
<feature type="transmembrane region" description="Helical" evidence="7">
    <location>
        <begin position="171"/>
        <end position="193"/>
    </location>
</feature>
<dbReference type="PANTHER" id="PTHR30353">
    <property type="entry name" value="INNER MEMBRANE PROTEIN DEDA-RELATED"/>
    <property type="match status" value="1"/>
</dbReference>
<dbReference type="Pfam" id="PF09335">
    <property type="entry name" value="VTT_dom"/>
    <property type="match status" value="1"/>
</dbReference>
<dbReference type="PANTHER" id="PTHR30353:SF0">
    <property type="entry name" value="TRANSMEMBRANE PROTEIN"/>
    <property type="match status" value="1"/>
</dbReference>
<keyword evidence="5 7" id="KW-1133">Transmembrane helix</keyword>
<gene>
    <name evidence="9" type="ORF">A3G99_02360</name>
</gene>
<proteinExistence type="inferred from homology"/>
<evidence type="ECO:0000313" key="9">
    <source>
        <dbReference type="EMBL" id="OHB11695.1"/>
    </source>
</evidence>
<evidence type="ECO:0000313" key="10">
    <source>
        <dbReference type="Proteomes" id="UP000176558"/>
    </source>
</evidence>
<evidence type="ECO:0000256" key="2">
    <source>
        <dbReference type="ARBA" id="ARBA00010792"/>
    </source>
</evidence>
<dbReference type="AlphaFoldDB" id="A0A1G2UQP0"/>
<evidence type="ECO:0000256" key="1">
    <source>
        <dbReference type="ARBA" id="ARBA00004651"/>
    </source>
</evidence>
<evidence type="ECO:0000259" key="8">
    <source>
        <dbReference type="Pfam" id="PF09335"/>
    </source>
</evidence>
<organism evidence="9 10">
    <name type="scientific">Candidatus Zambryskibacteria bacterium RIFCSPLOWO2_12_FULL_39_23</name>
    <dbReference type="NCBI Taxonomy" id="1802776"/>
    <lineage>
        <taxon>Bacteria</taxon>
        <taxon>Candidatus Zambryskiibacteriota</taxon>
    </lineage>
</organism>
<feature type="domain" description="VTT" evidence="8">
    <location>
        <begin position="34"/>
        <end position="158"/>
    </location>
</feature>
<dbReference type="GO" id="GO:0005886">
    <property type="term" value="C:plasma membrane"/>
    <property type="evidence" value="ECO:0007669"/>
    <property type="project" value="UniProtKB-SubCell"/>
</dbReference>
<evidence type="ECO:0000256" key="6">
    <source>
        <dbReference type="ARBA" id="ARBA00023136"/>
    </source>
</evidence>
<evidence type="ECO:0000256" key="4">
    <source>
        <dbReference type="ARBA" id="ARBA00022692"/>
    </source>
</evidence>
<dbReference type="InterPro" id="IPR032818">
    <property type="entry name" value="DedA-like"/>
</dbReference>
<comment type="similarity">
    <text evidence="2 7">Belongs to the DedA family.</text>
</comment>
<keyword evidence="3 7" id="KW-1003">Cell membrane</keyword>
<protein>
    <recommendedName>
        <fullName evidence="8">VTT domain-containing protein</fullName>
    </recommendedName>
</protein>
<sequence length="199" mass="22683">MEFLLELIITVGFWGYGIVFLIIFLESFPPTFFLPGDSLLFITGFLASQGYFNMGLLVGALYIASILGYMFSYAMGQKLRNFILRSNDRYWFKKKHLDYTEDFYRKYGTKTIVIGRFVPIVRSFSPTLAGAVQMDYKKFVRFVFVGGFLWTGGLTSIGFYLGGAIPHAEKFLTPIVLAIIFVSLLPVIAEYALKKYKKP</sequence>
<feature type="transmembrane region" description="Helical" evidence="7">
    <location>
        <begin position="142"/>
        <end position="165"/>
    </location>
</feature>
<comment type="caution">
    <text evidence="9">The sequence shown here is derived from an EMBL/GenBank/DDBJ whole genome shotgun (WGS) entry which is preliminary data.</text>
</comment>
<evidence type="ECO:0000256" key="5">
    <source>
        <dbReference type="ARBA" id="ARBA00022989"/>
    </source>
</evidence>
<feature type="transmembrane region" description="Helical" evidence="7">
    <location>
        <begin position="7"/>
        <end position="25"/>
    </location>
</feature>
<feature type="transmembrane region" description="Helical" evidence="7">
    <location>
        <begin position="51"/>
        <end position="75"/>
    </location>
</feature>
<keyword evidence="6 7" id="KW-0472">Membrane</keyword>
<dbReference type="EMBL" id="MHWT01000029">
    <property type="protein sequence ID" value="OHB11695.1"/>
    <property type="molecule type" value="Genomic_DNA"/>
</dbReference>
<reference evidence="9 10" key="1">
    <citation type="journal article" date="2016" name="Nat. Commun.">
        <title>Thousands of microbial genomes shed light on interconnected biogeochemical processes in an aquifer system.</title>
        <authorList>
            <person name="Anantharaman K."/>
            <person name="Brown C.T."/>
            <person name="Hug L.A."/>
            <person name="Sharon I."/>
            <person name="Castelle C.J."/>
            <person name="Probst A.J."/>
            <person name="Thomas B.C."/>
            <person name="Singh A."/>
            <person name="Wilkins M.J."/>
            <person name="Karaoz U."/>
            <person name="Brodie E.L."/>
            <person name="Williams K.H."/>
            <person name="Hubbard S.S."/>
            <person name="Banfield J.F."/>
        </authorList>
    </citation>
    <scope>NUCLEOTIDE SEQUENCE [LARGE SCALE GENOMIC DNA]</scope>
</reference>
<accession>A0A1G2UQP0</accession>
<dbReference type="Proteomes" id="UP000176558">
    <property type="component" value="Unassembled WGS sequence"/>
</dbReference>